<evidence type="ECO:0000256" key="6">
    <source>
        <dbReference type="PROSITE-ProRule" id="PRU00433"/>
    </source>
</evidence>
<dbReference type="InterPro" id="IPR036909">
    <property type="entry name" value="Cyt_c-like_dom_sf"/>
</dbReference>
<dbReference type="GO" id="GO:0009055">
    <property type="term" value="F:electron transfer activity"/>
    <property type="evidence" value="ECO:0007669"/>
    <property type="project" value="InterPro"/>
</dbReference>
<dbReference type="GO" id="GO:0046872">
    <property type="term" value="F:metal ion binding"/>
    <property type="evidence" value="ECO:0007669"/>
    <property type="project" value="UniProtKB-KW"/>
</dbReference>
<dbReference type="EMBL" id="WOTH01000005">
    <property type="protein sequence ID" value="NHO53163.1"/>
    <property type="molecule type" value="Genomic_DNA"/>
</dbReference>
<dbReference type="GO" id="GO:0020037">
    <property type="term" value="F:heme binding"/>
    <property type="evidence" value="ECO:0007669"/>
    <property type="project" value="InterPro"/>
</dbReference>
<keyword evidence="10" id="KW-1185">Reference proteome</keyword>
<keyword evidence="5 6" id="KW-0408">Iron</keyword>
<evidence type="ECO:0000256" key="2">
    <source>
        <dbReference type="ARBA" id="ARBA00022617"/>
    </source>
</evidence>
<dbReference type="PROSITE" id="PS51007">
    <property type="entry name" value="CYTC"/>
    <property type="match status" value="1"/>
</dbReference>
<dbReference type="Proteomes" id="UP000597459">
    <property type="component" value="Unassembled WGS sequence"/>
</dbReference>
<sequence>MDFSTANRGAFALLLVACAMGVSWMGGALAIPPLSATAPAQAASSQKEDATPLPAGDPNRGMTLATESCAACHSLTPGVKDSVGPELSGVFGRKIGSLPDYPYSQALHSQNGTWDEAALNRWLRDPATFAPGTRMSFPGLPSAADRADIIAWLKDRS</sequence>
<keyword evidence="1" id="KW-0813">Transport</keyword>
<protein>
    <submittedName>
        <fullName evidence="9">C-type cytochrome</fullName>
    </submittedName>
</protein>
<name>A0A967B9Z8_9PROT</name>
<feature type="domain" description="Cytochrome c" evidence="8">
    <location>
        <begin position="56"/>
        <end position="157"/>
    </location>
</feature>
<dbReference type="Gene3D" id="1.10.760.10">
    <property type="entry name" value="Cytochrome c-like domain"/>
    <property type="match status" value="1"/>
</dbReference>
<keyword evidence="3 6" id="KW-0479">Metal-binding</keyword>
<comment type="caution">
    <text evidence="9">The sequence shown here is derived from an EMBL/GenBank/DDBJ whole genome shotgun (WGS) entry which is preliminary data.</text>
</comment>
<evidence type="ECO:0000256" key="3">
    <source>
        <dbReference type="ARBA" id="ARBA00022723"/>
    </source>
</evidence>
<evidence type="ECO:0000256" key="1">
    <source>
        <dbReference type="ARBA" id="ARBA00022448"/>
    </source>
</evidence>
<dbReference type="PANTHER" id="PTHR11961">
    <property type="entry name" value="CYTOCHROME C"/>
    <property type="match status" value="1"/>
</dbReference>
<dbReference type="InterPro" id="IPR009056">
    <property type="entry name" value="Cyt_c-like_dom"/>
</dbReference>
<dbReference type="SUPFAM" id="SSF46626">
    <property type="entry name" value="Cytochrome c"/>
    <property type="match status" value="1"/>
</dbReference>
<evidence type="ECO:0000256" key="5">
    <source>
        <dbReference type="ARBA" id="ARBA00023004"/>
    </source>
</evidence>
<evidence type="ECO:0000256" key="7">
    <source>
        <dbReference type="SAM" id="MobiDB-lite"/>
    </source>
</evidence>
<evidence type="ECO:0000256" key="4">
    <source>
        <dbReference type="ARBA" id="ARBA00022982"/>
    </source>
</evidence>
<evidence type="ECO:0000259" key="8">
    <source>
        <dbReference type="PROSITE" id="PS51007"/>
    </source>
</evidence>
<organism evidence="9 10">
    <name type="scientific">Acetobacter estunensis</name>
    <dbReference type="NCBI Taxonomy" id="104097"/>
    <lineage>
        <taxon>Bacteria</taxon>
        <taxon>Pseudomonadati</taxon>
        <taxon>Pseudomonadota</taxon>
        <taxon>Alphaproteobacteria</taxon>
        <taxon>Acetobacterales</taxon>
        <taxon>Acetobacteraceae</taxon>
        <taxon>Acetobacter</taxon>
    </lineage>
</organism>
<gene>
    <name evidence="9" type="ORF">GOB87_04205</name>
</gene>
<accession>A0A967B9Z8</accession>
<dbReference type="AlphaFoldDB" id="A0A967B9Z8"/>
<dbReference type="PRINTS" id="PR00604">
    <property type="entry name" value="CYTCHRMECIAB"/>
</dbReference>
<dbReference type="RefSeq" id="WP_166313299.1">
    <property type="nucleotide sequence ID" value="NZ_WOTH01000005.1"/>
</dbReference>
<dbReference type="InterPro" id="IPR002327">
    <property type="entry name" value="Cyt_c_1A/1B"/>
</dbReference>
<keyword evidence="2 6" id="KW-0349">Heme</keyword>
<proteinExistence type="predicted"/>
<reference evidence="9" key="1">
    <citation type="submission" date="2019-11" db="EMBL/GenBank/DDBJ databases">
        <title>Description of new Acetobacter species.</title>
        <authorList>
            <person name="Cleenwerck I."/>
            <person name="Sombolestani A.S."/>
        </authorList>
    </citation>
    <scope>NUCLEOTIDE SEQUENCE</scope>
    <source>
        <strain evidence="9">LMG 1626</strain>
    </source>
</reference>
<evidence type="ECO:0000313" key="9">
    <source>
        <dbReference type="EMBL" id="NHO53163.1"/>
    </source>
</evidence>
<feature type="region of interest" description="Disordered" evidence="7">
    <location>
        <begin position="40"/>
        <end position="59"/>
    </location>
</feature>
<keyword evidence="4" id="KW-0249">Electron transport</keyword>
<dbReference type="Pfam" id="PF00034">
    <property type="entry name" value="Cytochrom_C"/>
    <property type="match status" value="1"/>
</dbReference>
<evidence type="ECO:0000313" key="10">
    <source>
        <dbReference type="Proteomes" id="UP000597459"/>
    </source>
</evidence>